<comment type="caution">
    <text evidence="2">The sequence shown here is derived from an EMBL/GenBank/DDBJ whole genome shotgun (WGS) entry which is preliminary data.</text>
</comment>
<dbReference type="AlphaFoldDB" id="A0AAI9V4Y7"/>
<organism evidence="2 3">
    <name type="scientific">Colletotrichum cuscutae</name>
    <dbReference type="NCBI Taxonomy" id="1209917"/>
    <lineage>
        <taxon>Eukaryota</taxon>
        <taxon>Fungi</taxon>
        <taxon>Dikarya</taxon>
        <taxon>Ascomycota</taxon>
        <taxon>Pezizomycotina</taxon>
        <taxon>Sordariomycetes</taxon>
        <taxon>Hypocreomycetidae</taxon>
        <taxon>Glomerellales</taxon>
        <taxon>Glomerellaceae</taxon>
        <taxon>Colletotrichum</taxon>
        <taxon>Colletotrichum acutatum species complex</taxon>
    </lineage>
</organism>
<name>A0AAI9V4Y7_9PEZI</name>
<proteinExistence type="predicted"/>
<evidence type="ECO:0000313" key="2">
    <source>
        <dbReference type="EMBL" id="KAK1470883.1"/>
    </source>
</evidence>
<keyword evidence="3" id="KW-1185">Reference proteome</keyword>
<reference evidence="2" key="1">
    <citation type="submission" date="2016-11" db="EMBL/GenBank/DDBJ databases">
        <title>The genome sequence of Colletotrichum cuscutae.</title>
        <authorList>
            <person name="Baroncelli R."/>
        </authorList>
    </citation>
    <scope>NUCLEOTIDE SEQUENCE</scope>
    <source>
        <strain evidence="2">IMI 304802</strain>
    </source>
</reference>
<evidence type="ECO:0000313" key="3">
    <source>
        <dbReference type="Proteomes" id="UP001239213"/>
    </source>
</evidence>
<feature type="region of interest" description="Disordered" evidence="1">
    <location>
        <begin position="460"/>
        <end position="501"/>
    </location>
</feature>
<accession>A0AAI9V4Y7</accession>
<gene>
    <name evidence="2" type="ORF">CCUS01_01001</name>
</gene>
<feature type="compositionally biased region" description="Basic and acidic residues" evidence="1">
    <location>
        <begin position="476"/>
        <end position="489"/>
    </location>
</feature>
<protein>
    <submittedName>
        <fullName evidence="2">Uncharacterized protein</fullName>
    </submittedName>
</protein>
<sequence length="501" mass="55750">MLLLRPLHWDAIVPSREGAAYLTLSRAARSCRRKPPTRRAHCTHTHSITALYRGSLARYHLVQIAFTRFRGGGREIAAWRGKLIREKRLYVLSRCRVYISSVQLVQREDYGAEVKGQEDGCARRSTSHMEISFVCIWHHCNEGEHDLHGRLNRTSADSLVQAISSAQDDLNDRDTDRFDESVGLGRRPPLVSRISFLSKVDAVLLLWGIPILEAPFEGFPFLFAISLFWGRFMIFTINGRNNADGSLEPLPPPRVDVGRETLAGLELVGKLGSSAQLAVFFCFNPSSFASLARVFLLAGLFLVCEAGQGALFSRGHSAQSNGNIVPLGFVLKRLKGCCRVRHIQNRGNIAGKASLTLPLSNRVGPELRERAEYTRFRPIMSGSERERERSQLFLVPRVCHPANYAGPFEAGAENASEGRGGGGLTAWKWRPSLQPSSMCKTEGDARLSFNGRFRTDVVKEEKETVKQVSGSSPRSARGETAIDRRRVFQHDAGLPKDQLSP</sequence>
<dbReference type="Proteomes" id="UP001239213">
    <property type="component" value="Unassembled WGS sequence"/>
</dbReference>
<dbReference type="EMBL" id="MPDP01000223">
    <property type="protein sequence ID" value="KAK1470883.1"/>
    <property type="molecule type" value="Genomic_DNA"/>
</dbReference>
<evidence type="ECO:0000256" key="1">
    <source>
        <dbReference type="SAM" id="MobiDB-lite"/>
    </source>
</evidence>